<evidence type="ECO:0000256" key="1">
    <source>
        <dbReference type="ARBA" id="ARBA00022679"/>
    </source>
</evidence>
<reference evidence="6" key="2">
    <citation type="journal article" date="2021" name="Microbiome">
        <title>Successional dynamics and alternative stable states in a saline activated sludge microbial community over 9 years.</title>
        <authorList>
            <person name="Wang Y."/>
            <person name="Ye J."/>
            <person name="Ju F."/>
            <person name="Liu L."/>
            <person name="Boyd J.A."/>
            <person name="Deng Y."/>
            <person name="Parks D.H."/>
            <person name="Jiang X."/>
            <person name="Yin X."/>
            <person name="Woodcroft B.J."/>
            <person name="Tyson G.W."/>
            <person name="Hugenholtz P."/>
            <person name="Polz M.F."/>
            <person name="Zhang T."/>
        </authorList>
    </citation>
    <scope>NUCLEOTIDE SEQUENCE</scope>
    <source>
        <strain evidence="6">HKST-UBA02</strain>
    </source>
</reference>
<keyword evidence="3 5" id="KW-0418">Kinase</keyword>
<comment type="similarity">
    <text evidence="5">Belongs to the acetokinase family.</text>
</comment>
<evidence type="ECO:0000313" key="7">
    <source>
        <dbReference type="Proteomes" id="UP000739538"/>
    </source>
</evidence>
<dbReference type="SUPFAM" id="SSF53067">
    <property type="entry name" value="Actin-like ATPase domain"/>
    <property type="match status" value="1"/>
</dbReference>
<dbReference type="Gene3D" id="3.30.420.40">
    <property type="match status" value="1"/>
</dbReference>
<name>A0A956NGP3_UNCEI</name>
<dbReference type="EMBL" id="JAGQHS010000179">
    <property type="protein sequence ID" value="MCA9758501.1"/>
    <property type="molecule type" value="Genomic_DNA"/>
</dbReference>
<dbReference type="GO" id="GO:0005524">
    <property type="term" value="F:ATP binding"/>
    <property type="evidence" value="ECO:0007669"/>
    <property type="project" value="UniProtKB-KW"/>
</dbReference>
<keyword evidence="1 5" id="KW-0808">Transferase</keyword>
<keyword evidence="4" id="KW-0067">ATP-binding</keyword>
<sequence length="137" mass="14524">VGTLLNKKSGLLGLTGRTNDMREIEAAAANGDERARLAIEVYCHRVKKHIGASTAVLGGVDALVFTAGVGENSSLIRKTCVEGLEALGFTMDLTRNETAPRGVETDVAAADSRVRILVIPTDEEVAIAEETYAVIQK</sequence>
<dbReference type="PRINTS" id="PR00471">
    <property type="entry name" value="ACETATEKNASE"/>
</dbReference>
<comment type="caution">
    <text evidence="6">The sequence shown here is derived from an EMBL/GenBank/DDBJ whole genome shotgun (WGS) entry which is preliminary data.</text>
</comment>
<organism evidence="6 7">
    <name type="scientific">Eiseniibacteriota bacterium</name>
    <dbReference type="NCBI Taxonomy" id="2212470"/>
    <lineage>
        <taxon>Bacteria</taxon>
        <taxon>Candidatus Eiseniibacteriota</taxon>
    </lineage>
</organism>
<accession>A0A956NGP3</accession>
<keyword evidence="2" id="KW-0547">Nucleotide-binding</keyword>
<dbReference type="AlphaFoldDB" id="A0A956NGP3"/>
<gene>
    <name evidence="6" type="ORF">KDA27_22080</name>
</gene>
<dbReference type="GO" id="GO:0006083">
    <property type="term" value="P:acetate metabolic process"/>
    <property type="evidence" value="ECO:0007669"/>
    <property type="project" value="TreeGrafter"/>
</dbReference>
<dbReference type="PANTHER" id="PTHR21060:SF15">
    <property type="entry name" value="ACETATE KINASE-RELATED"/>
    <property type="match status" value="1"/>
</dbReference>
<dbReference type="InterPro" id="IPR000890">
    <property type="entry name" value="Aliphatic_acid_kin_short-chain"/>
</dbReference>
<evidence type="ECO:0000256" key="2">
    <source>
        <dbReference type="ARBA" id="ARBA00022741"/>
    </source>
</evidence>
<dbReference type="PANTHER" id="PTHR21060">
    <property type="entry name" value="ACETATE KINASE"/>
    <property type="match status" value="1"/>
</dbReference>
<dbReference type="GO" id="GO:0008776">
    <property type="term" value="F:acetate kinase activity"/>
    <property type="evidence" value="ECO:0007669"/>
    <property type="project" value="TreeGrafter"/>
</dbReference>
<dbReference type="Pfam" id="PF00871">
    <property type="entry name" value="Acetate_kinase"/>
    <property type="match status" value="1"/>
</dbReference>
<evidence type="ECO:0000256" key="4">
    <source>
        <dbReference type="ARBA" id="ARBA00022840"/>
    </source>
</evidence>
<evidence type="ECO:0000313" key="6">
    <source>
        <dbReference type="EMBL" id="MCA9758501.1"/>
    </source>
</evidence>
<reference evidence="6" key="1">
    <citation type="submission" date="2020-04" db="EMBL/GenBank/DDBJ databases">
        <authorList>
            <person name="Zhang T."/>
        </authorList>
    </citation>
    <scope>NUCLEOTIDE SEQUENCE</scope>
    <source>
        <strain evidence="6">HKST-UBA02</strain>
    </source>
</reference>
<protein>
    <recommendedName>
        <fullName evidence="8">Acetate kinase</fullName>
    </recommendedName>
</protein>
<dbReference type="InterPro" id="IPR043129">
    <property type="entry name" value="ATPase_NBD"/>
</dbReference>
<feature type="non-terminal residue" evidence="6">
    <location>
        <position position="1"/>
    </location>
</feature>
<evidence type="ECO:0000256" key="5">
    <source>
        <dbReference type="RuleBase" id="RU003835"/>
    </source>
</evidence>
<evidence type="ECO:0008006" key="8">
    <source>
        <dbReference type="Google" id="ProtNLM"/>
    </source>
</evidence>
<dbReference type="Proteomes" id="UP000739538">
    <property type="component" value="Unassembled WGS sequence"/>
</dbReference>
<proteinExistence type="inferred from homology"/>
<evidence type="ECO:0000256" key="3">
    <source>
        <dbReference type="ARBA" id="ARBA00022777"/>
    </source>
</evidence>